<dbReference type="Gene3D" id="3.30.70.580">
    <property type="entry name" value="Pseudouridine synthase I, catalytic domain, N-terminal subdomain"/>
    <property type="match status" value="1"/>
</dbReference>
<organism evidence="9 10">
    <name type="scientific">Chthoniobacter flavus Ellin428</name>
    <dbReference type="NCBI Taxonomy" id="497964"/>
    <lineage>
        <taxon>Bacteria</taxon>
        <taxon>Pseudomonadati</taxon>
        <taxon>Verrucomicrobiota</taxon>
        <taxon>Spartobacteria</taxon>
        <taxon>Chthoniobacterales</taxon>
        <taxon>Chthoniobacteraceae</taxon>
        <taxon>Chthoniobacter</taxon>
    </lineage>
</organism>
<dbReference type="NCBIfam" id="TIGR00071">
    <property type="entry name" value="hisT_truA"/>
    <property type="match status" value="1"/>
</dbReference>
<dbReference type="PANTHER" id="PTHR11142">
    <property type="entry name" value="PSEUDOURIDYLATE SYNTHASE"/>
    <property type="match status" value="1"/>
</dbReference>
<evidence type="ECO:0000256" key="5">
    <source>
        <dbReference type="PIRSR" id="PIRSR001430-1"/>
    </source>
</evidence>
<evidence type="ECO:0000256" key="2">
    <source>
        <dbReference type="ARBA" id="ARBA00022694"/>
    </source>
</evidence>
<keyword evidence="10" id="KW-1185">Reference proteome</keyword>
<comment type="catalytic activity">
    <reaction evidence="4 7">
        <text>uridine(38/39/40) in tRNA = pseudouridine(38/39/40) in tRNA</text>
        <dbReference type="Rhea" id="RHEA:22376"/>
        <dbReference type="Rhea" id="RHEA-COMP:10085"/>
        <dbReference type="Rhea" id="RHEA-COMP:10087"/>
        <dbReference type="ChEBI" id="CHEBI:65314"/>
        <dbReference type="ChEBI" id="CHEBI:65315"/>
        <dbReference type="EC" id="5.4.99.12"/>
    </reaction>
</comment>
<reference evidence="9 10" key="1">
    <citation type="journal article" date="2011" name="J. Bacteriol.">
        <title>Genome sequence of Chthoniobacter flavus Ellin428, an aerobic heterotrophic soil bacterium.</title>
        <authorList>
            <person name="Kant R."/>
            <person name="van Passel M.W."/>
            <person name="Palva A."/>
            <person name="Lucas S."/>
            <person name="Lapidus A."/>
            <person name="Glavina Del Rio T."/>
            <person name="Dalin E."/>
            <person name="Tice H."/>
            <person name="Bruce D."/>
            <person name="Goodwin L."/>
            <person name="Pitluck S."/>
            <person name="Larimer F.W."/>
            <person name="Land M.L."/>
            <person name="Hauser L."/>
            <person name="Sangwan P."/>
            <person name="de Vos W.M."/>
            <person name="Janssen P.H."/>
            <person name="Smidt H."/>
        </authorList>
    </citation>
    <scope>NUCLEOTIDE SEQUENCE [LARGE SCALE GENOMIC DNA]</scope>
    <source>
        <strain evidence="9 10">Ellin428</strain>
    </source>
</reference>
<dbReference type="InterPro" id="IPR001406">
    <property type="entry name" value="PsdUridine_synth_TruA"/>
</dbReference>
<evidence type="ECO:0000256" key="7">
    <source>
        <dbReference type="RuleBase" id="RU003792"/>
    </source>
</evidence>
<dbReference type="GO" id="GO:0160147">
    <property type="term" value="F:tRNA pseudouridine(38-40) synthase activity"/>
    <property type="evidence" value="ECO:0007669"/>
    <property type="project" value="UniProtKB-EC"/>
</dbReference>
<evidence type="ECO:0000259" key="8">
    <source>
        <dbReference type="Pfam" id="PF01416"/>
    </source>
</evidence>
<dbReference type="EC" id="5.4.99.12" evidence="4"/>
<dbReference type="InterPro" id="IPR020094">
    <property type="entry name" value="TruA/RsuA/RluB/E/F_N"/>
</dbReference>
<dbReference type="RefSeq" id="WP_006983006.1">
    <property type="nucleotide sequence ID" value="NZ_ABVL01000027.1"/>
</dbReference>
<dbReference type="AlphaFoldDB" id="B4D9U5"/>
<feature type="domain" description="Pseudouridine synthase I TruA alpha/beta" evidence="8">
    <location>
        <begin position="11"/>
        <end position="107"/>
    </location>
</feature>
<protein>
    <recommendedName>
        <fullName evidence="4">tRNA pseudouridine synthase A</fullName>
        <ecNumber evidence="4">5.4.99.12</ecNumber>
    </recommendedName>
    <alternativeName>
        <fullName evidence="4">tRNA pseudouridine(38-40) synthase</fullName>
    </alternativeName>
    <alternativeName>
        <fullName evidence="4">tRNA pseudouridylate synthase I</fullName>
    </alternativeName>
    <alternativeName>
        <fullName evidence="4">tRNA-uridine isomerase I</fullName>
    </alternativeName>
</protein>
<keyword evidence="2 4" id="KW-0819">tRNA processing</keyword>
<dbReference type="InterPro" id="IPR020103">
    <property type="entry name" value="PsdUridine_synth_cat_dom_sf"/>
</dbReference>
<evidence type="ECO:0000256" key="3">
    <source>
        <dbReference type="ARBA" id="ARBA00023235"/>
    </source>
</evidence>
<feature type="active site" description="Nucleophile" evidence="4 5">
    <location>
        <position position="55"/>
    </location>
</feature>
<dbReference type="FunFam" id="3.30.70.580:FF:000001">
    <property type="entry name" value="tRNA pseudouridine synthase A"/>
    <property type="match status" value="1"/>
</dbReference>
<dbReference type="eggNOG" id="COG0101">
    <property type="taxonomic scope" value="Bacteria"/>
</dbReference>
<dbReference type="InterPro" id="IPR020095">
    <property type="entry name" value="PsdUridine_synth_TruA_C"/>
</dbReference>
<dbReference type="HAMAP" id="MF_00171">
    <property type="entry name" value="TruA"/>
    <property type="match status" value="1"/>
</dbReference>
<keyword evidence="3 4" id="KW-0413">Isomerase</keyword>
<dbReference type="GO" id="GO:0031119">
    <property type="term" value="P:tRNA pseudouridine synthesis"/>
    <property type="evidence" value="ECO:0007669"/>
    <property type="project" value="UniProtKB-UniRule"/>
</dbReference>
<comment type="similarity">
    <text evidence="1 4 7">Belongs to the tRNA pseudouridine synthase TruA family.</text>
</comment>
<dbReference type="InParanoid" id="B4D9U5"/>
<comment type="caution">
    <text evidence="4">Lacks conserved residue(s) required for the propagation of feature annotation.</text>
</comment>
<comment type="function">
    <text evidence="4">Formation of pseudouridine at positions 38, 39 and 40 in the anticodon stem and loop of transfer RNAs.</text>
</comment>
<dbReference type="Gene3D" id="3.30.70.660">
    <property type="entry name" value="Pseudouridine synthase I, catalytic domain, C-terminal subdomain"/>
    <property type="match status" value="1"/>
</dbReference>
<evidence type="ECO:0000313" key="10">
    <source>
        <dbReference type="Proteomes" id="UP000005824"/>
    </source>
</evidence>
<dbReference type="Pfam" id="PF01416">
    <property type="entry name" value="PseudoU_synth_1"/>
    <property type="match status" value="2"/>
</dbReference>
<dbReference type="InterPro" id="IPR020097">
    <property type="entry name" value="PsdUridine_synth_TruA_a/b_dom"/>
</dbReference>
<evidence type="ECO:0000256" key="1">
    <source>
        <dbReference type="ARBA" id="ARBA00009375"/>
    </source>
</evidence>
<evidence type="ECO:0000256" key="6">
    <source>
        <dbReference type="PIRSR" id="PIRSR001430-2"/>
    </source>
</evidence>
<dbReference type="STRING" id="497964.CfE428DRAFT_5685"/>
<feature type="binding site" evidence="4 6">
    <location>
        <position position="114"/>
    </location>
    <ligand>
        <name>substrate</name>
    </ligand>
</feature>
<proteinExistence type="inferred from homology"/>
<gene>
    <name evidence="4" type="primary">truA</name>
    <name evidence="9" type="ORF">CfE428DRAFT_5685</name>
</gene>
<accession>B4D9U5</accession>
<comment type="subunit">
    <text evidence="4">Homodimer.</text>
</comment>
<comment type="caution">
    <text evidence="9">The sequence shown here is derived from an EMBL/GenBank/DDBJ whole genome shotgun (WGS) entry which is preliminary data.</text>
</comment>
<dbReference type="SUPFAM" id="SSF55120">
    <property type="entry name" value="Pseudouridine synthase"/>
    <property type="match status" value="1"/>
</dbReference>
<sequence>MTDILRLKMLIAYDGRPFRGWQSQATKDAVQDHMEAAFAKTIGGRVVVHGSGRTDAGVHALAQIAHADVPAARLEVSAWRGALNNFLPPEIRVLRVSRAAPDFHARFHARGKIYTYRMWNASYLHPLEIGRAWHMPSKLDLDILRQGAQMLEGKHDFAGFAANRAPGYAAEDTVRTIQHICLTRRGDLLNLRFEGNGFLYKMVRLLTGTLVRCAQGRAELTFIKELLAGKGAKKTSFAAPAEGLYLTRVLY</sequence>
<evidence type="ECO:0000256" key="4">
    <source>
        <dbReference type="HAMAP-Rule" id="MF_00171"/>
    </source>
</evidence>
<name>B4D9U5_9BACT</name>
<dbReference type="FunCoup" id="B4D9U5">
    <property type="interactions" value="468"/>
</dbReference>
<feature type="domain" description="Pseudouridine synthase I TruA alpha/beta" evidence="8">
    <location>
        <begin position="148"/>
        <end position="251"/>
    </location>
</feature>
<evidence type="ECO:0000313" key="9">
    <source>
        <dbReference type="EMBL" id="EDY16876.1"/>
    </source>
</evidence>
<dbReference type="PANTHER" id="PTHR11142:SF0">
    <property type="entry name" value="TRNA PSEUDOURIDINE SYNTHASE-LIKE 1"/>
    <property type="match status" value="1"/>
</dbReference>
<dbReference type="EMBL" id="ABVL01000027">
    <property type="protein sequence ID" value="EDY16876.1"/>
    <property type="molecule type" value="Genomic_DNA"/>
</dbReference>
<dbReference type="PIRSF" id="PIRSF001430">
    <property type="entry name" value="tRNA_psdUrid_synth"/>
    <property type="match status" value="1"/>
</dbReference>
<dbReference type="Proteomes" id="UP000005824">
    <property type="component" value="Unassembled WGS sequence"/>
</dbReference>
<dbReference type="GO" id="GO:0003723">
    <property type="term" value="F:RNA binding"/>
    <property type="evidence" value="ECO:0007669"/>
    <property type="project" value="InterPro"/>
</dbReference>
<dbReference type="CDD" id="cd02570">
    <property type="entry name" value="PseudoU_synth_EcTruA"/>
    <property type="match status" value="1"/>
</dbReference>